<evidence type="ECO:0000256" key="2">
    <source>
        <dbReference type="ARBA" id="ARBA00004167"/>
    </source>
</evidence>
<evidence type="ECO:0000259" key="15">
    <source>
        <dbReference type="PROSITE" id="PS50089"/>
    </source>
</evidence>
<reference evidence="16 17" key="1">
    <citation type="journal article" date="2021" name="Hortic Res">
        <title>Chromosome-scale assembly of the Dendrobium chrysotoxum genome enhances the understanding of orchid evolution.</title>
        <authorList>
            <person name="Zhang Y."/>
            <person name="Zhang G.Q."/>
            <person name="Zhang D."/>
            <person name="Liu X.D."/>
            <person name="Xu X.Y."/>
            <person name="Sun W.H."/>
            <person name="Yu X."/>
            <person name="Zhu X."/>
            <person name="Wang Z.W."/>
            <person name="Zhao X."/>
            <person name="Zhong W.Y."/>
            <person name="Chen H."/>
            <person name="Yin W.L."/>
            <person name="Huang T."/>
            <person name="Niu S.C."/>
            <person name="Liu Z.J."/>
        </authorList>
    </citation>
    <scope>NUCLEOTIDE SEQUENCE [LARGE SCALE GENOMIC DNA]</scope>
    <source>
        <strain evidence="16">Lindl</strain>
    </source>
</reference>
<accession>A0AAV7GWZ2</accession>
<keyword evidence="6 14" id="KW-0812">Transmembrane</keyword>
<proteinExistence type="predicted"/>
<evidence type="ECO:0000256" key="14">
    <source>
        <dbReference type="SAM" id="Phobius"/>
    </source>
</evidence>
<comment type="subcellular location">
    <subcellularLocation>
        <location evidence="2">Membrane</location>
        <topology evidence="2">Single-pass membrane protein</topology>
    </subcellularLocation>
</comment>
<evidence type="ECO:0000256" key="3">
    <source>
        <dbReference type="ARBA" id="ARBA00004906"/>
    </source>
</evidence>
<evidence type="ECO:0000256" key="11">
    <source>
        <dbReference type="ARBA" id="ARBA00022989"/>
    </source>
</evidence>
<dbReference type="PROSITE" id="PS50089">
    <property type="entry name" value="ZF_RING_2"/>
    <property type="match status" value="1"/>
</dbReference>
<dbReference type="InterPro" id="IPR044600">
    <property type="entry name" value="ATL1/ATL16-like"/>
</dbReference>
<comment type="caution">
    <text evidence="16">The sequence shown here is derived from an EMBL/GenBank/DDBJ whole genome shotgun (WGS) entry which is preliminary data.</text>
</comment>
<sequence>MVSPPSTLFTSSNIDIYSVIIAATTFMILIVVAILLYSYGCLTVESLWQCLACRISRGPRIAVEMIPMRRYRESQSFNSECSVCLTAFEVGEVVRQLPACKHSFHAPCIDMWLRSHSNCPSCRALVLQDLAGYQRAEAMEDTNQQQQRQFMDNMEVSVAIASAL</sequence>
<organism evidence="16 17">
    <name type="scientific">Dendrobium chrysotoxum</name>
    <name type="common">Orchid</name>
    <dbReference type="NCBI Taxonomy" id="161865"/>
    <lineage>
        <taxon>Eukaryota</taxon>
        <taxon>Viridiplantae</taxon>
        <taxon>Streptophyta</taxon>
        <taxon>Embryophyta</taxon>
        <taxon>Tracheophyta</taxon>
        <taxon>Spermatophyta</taxon>
        <taxon>Magnoliopsida</taxon>
        <taxon>Liliopsida</taxon>
        <taxon>Asparagales</taxon>
        <taxon>Orchidaceae</taxon>
        <taxon>Epidendroideae</taxon>
        <taxon>Malaxideae</taxon>
        <taxon>Dendrobiinae</taxon>
        <taxon>Dendrobium</taxon>
    </lineage>
</organism>
<dbReference type="GO" id="GO:0008270">
    <property type="term" value="F:zinc ion binding"/>
    <property type="evidence" value="ECO:0007669"/>
    <property type="project" value="UniProtKB-KW"/>
</dbReference>
<dbReference type="SUPFAM" id="SSF57850">
    <property type="entry name" value="RING/U-box"/>
    <property type="match status" value="1"/>
</dbReference>
<evidence type="ECO:0000256" key="12">
    <source>
        <dbReference type="ARBA" id="ARBA00023136"/>
    </source>
</evidence>
<evidence type="ECO:0000256" key="5">
    <source>
        <dbReference type="ARBA" id="ARBA00022679"/>
    </source>
</evidence>
<dbReference type="GO" id="GO:0016567">
    <property type="term" value="P:protein ubiquitination"/>
    <property type="evidence" value="ECO:0007669"/>
    <property type="project" value="InterPro"/>
</dbReference>
<evidence type="ECO:0000256" key="6">
    <source>
        <dbReference type="ARBA" id="ARBA00022692"/>
    </source>
</evidence>
<keyword evidence="9" id="KW-0833">Ubl conjugation pathway</keyword>
<keyword evidence="8 13" id="KW-0863">Zinc-finger</keyword>
<keyword evidence="17" id="KW-1185">Reference proteome</keyword>
<keyword evidence="11 14" id="KW-1133">Transmembrane helix</keyword>
<dbReference type="Proteomes" id="UP000775213">
    <property type="component" value="Unassembled WGS sequence"/>
</dbReference>
<evidence type="ECO:0000256" key="1">
    <source>
        <dbReference type="ARBA" id="ARBA00000900"/>
    </source>
</evidence>
<protein>
    <recommendedName>
        <fullName evidence="4">RING-type E3 ubiquitin transferase</fullName>
        <ecNumber evidence="4">2.3.2.27</ecNumber>
    </recommendedName>
</protein>
<comment type="catalytic activity">
    <reaction evidence="1">
        <text>S-ubiquitinyl-[E2 ubiquitin-conjugating enzyme]-L-cysteine + [acceptor protein]-L-lysine = [E2 ubiquitin-conjugating enzyme]-L-cysteine + N(6)-ubiquitinyl-[acceptor protein]-L-lysine.</text>
        <dbReference type="EC" id="2.3.2.27"/>
    </reaction>
</comment>
<keyword evidence="12 14" id="KW-0472">Membrane</keyword>
<dbReference type="GO" id="GO:0061630">
    <property type="term" value="F:ubiquitin protein ligase activity"/>
    <property type="evidence" value="ECO:0007669"/>
    <property type="project" value="UniProtKB-EC"/>
</dbReference>
<keyword evidence="10" id="KW-0862">Zinc</keyword>
<keyword evidence="7" id="KW-0479">Metal-binding</keyword>
<dbReference type="InterPro" id="IPR001841">
    <property type="entry name" value="Znf_RING"/>
</dbReference>
<dbReference type="GO" id="GO:0016020">
    <property type="term" value="C:membrane"/>
    <property type="evidence" value="ECO:0007669"/>
    <property type="project" value="UniProtKB-SubCell"/>
</dbReference>
<dbReference type="CDD" id="cd16461">
    <property type="entry name" value="RING-H2_EL5-like"/>
    <property type="match status" value="1"/>
</dbReference>
<evidence type="ECO:0000256" key="7">
    <source>
        <dbReference type="ARBA" id="ARBA00022723"/>
    </source>
</evidence>
<dbReference type="SMART" id="SM00184">
    <property type="entry name" value="RING"/>
    <property type="match status" value="1"/>
</dbReference>
<keyword evidence="5" id="KW-0808">Transferase</keyword>
<dbReference type="EC" id="2.3.2.27" evidence="4"/>
<evidence type="ECO:0000256" key="13">
    <source>
        <dbReference type="PROSITE-ProRule" id="PRU00175"/>
    </source>
</evidence>
<dbReference type="PANTHER" id="PTHR46913:SF1">
    <property type="entry name" value="RING-H2 FINGER PROTEIN ATL16"/>
    <property type="match status" value="1"/>
</dbReference>
<evidence type="ECO:0000256" key="10">
    <source>
        <dbReference type="ARBA" id="ARBA00022833"/>
    </source>
</evidence>
<dbReference type="PANTHER" id="PTHR46913">
    <property type="entry name" value="RING-H2 FINGER PROTEIN ATL16"/>
    <property type="match status" value="1"/>
</dbReference>
<name>A0AAV7GWZ2_DENCH</name>
<feature type="domain" description="RING-type" evidence="15">
    <location>
        <begin position="81"/>
        <end position="123"/>
    </location>
</feature>
<dbReference type="AlphaFoldDB" id="A0AAV7GWZ2"/>
<dbReference type="Gene3D" id="3.30.40.10">
    <property type="entry name" value="Zinc/RING finger domain, C3HC4 (zinc finger)"/>
    <property type="match status" value="1"/>
</dbReference>
<feature type="transmembrane region" description="Helical" evidence="14">
    <location>
        <begin position="16"/>
        <end position="39"/>
    </location>
</feature>
<dbReference type="EMBL" id="JAGFBR010000009">
    <property type="protein sequence ID" value="KAH0461216.1"/>
    <property type="molecule type" value="Genomic_DNA"/>
</dbReference>
<dbReference type="InterPro" id="IPR013083">
    <property type="entry name" value="Znf_RING/FYVE/PHD"/>
</dbReference>
<evidence type="ECO:0000313" key="17">
    <source>
        <dbReference type="Proteomes" id="UP000775213"/>
    </source>
</evidence>
<evidence type="ECO:0000256" key="4">
    <source>
        <dbReference type="ARBA" id="ARBA00012483"/>
    </source>
</evidence>
<dbReference type="Pfam" id="PF13639">
    <property type="entry name" value="zf-RING_2"/>
    <property type="match status" value="1"/>
</dbReference>
<evidence type="ECO:0000256" key="9">
    <source>
        <dbReference type="ARBA" id="ARBA00022786"/>
    </source>
</evidence>
<gene>
    <name evidence="16" type="ORF">IEQ34_008791</name>
</gene>
<comment type="pathway">
    <text evidence="3">Protein modification; protein ubiquitination.</text>
</comment>
<evidence type="ECO:0000313" key="16">
    <source>
        <dbReference type="EMBL" id="KAH0461216.1"/>
    </source>
</evidence>
<evidence type="ECO:0000256" key="8">
    <source>
        <dbReference type="ARBA" id="ARBA00022771"/>
    </source>
</evidence>